<dbReference type="InterPro" id="IPR042214">
    <property type="entry name" value="TruD_catalytic"/>
</dbReference>
<protein>
    <submittedName>
        <fullName evidence="4">tRNA pseudouridine synthase D (TruD, PUS7)</fullName>
        <ecNumber evidence="4">5.4.99.27</ecNumber>
    </submittedName>
</protein>
<reference evidence="4" key="1">
    <citation type="journal article" date="2014" name="Genome Biol. Evol.">
        <title>Pangenome evidence for extensive interdomain horizontal transfer affecting lineage core and shell genes in uncultured planktonic thaumarchaeota and euryarchaeota.</title>
        <authorList>
            <person name="Deschamps P."/>
            <person name="Zivanovic Y."/>
            <person name="Moreira D."/>
            <person name="Rodriguez-Valera F."/>
            <person name="Lopez-Garcia P."/>
        </authorList>
    </citation>
    <scope>NUCLEOTIDE SEQUENCE</scope>
</reference>
<dbReference type="Gene3D" id="1.10.1510.30">
    <property type="match status" value="1"/>
</dbReference>
<dbReference type="PANTHER" id="PTHR13326:SF21">
    <property type="entry name" value="PSEUDOURIDYLATE SYNTHASE PUS7L"/>
    <property type="match status" value="1"/>
</dbReference>
<organism evidence="4">
    <name type="scientific">uncultured marine thaumarchaeote KM3_67_A06</name>
    <dbReference type="NCBI Taxonomy" id="1456231"/>
    <lineage>
        <taxon>Archaea</taxon>
        <taxon>Nitrososphaerota</taxon>
        <taxon>environmental samples</taxon>
    </lineage>
</organism>
<dbReference type="PIRSF" id="PIRSF037016">
    <property type="entry name" value="Pseudouridin_synth_euk_prd"/>
    <property type="match status" value="1"/>
</dbReference>
<dbReference type="GO" id="GO:0160150">
    <property type="term" value="F:tRNA pseudouridine(13) synthase activity"/>
    <property type="evidence" value="ECO:0007669"/>
    <property type="project" value="UniProtKB-EC"/>
</dbReference>
<gene>
    <name evidence="4" type="primary">PUS7</name>
    <name evidence="4" type="synonym">truD</name>
</gene>
<evidence type="ECO:0000256" key="2">
    <source>
        <dbReference type="ARBA" id="ARBA00023235"/>
    </source>
</evidence>
<evidence type="ECO:0000313" key="4">
    <source>
        <dbReference type="EMBL" id="AIF14331.1"/>
    </source>
</evidence>
<dbReference type="InterPro" id="IPR011760">
    <property type="entry name" value="PsdUridine_synth_TruD_insert"/>
</dbReference>
<feature type="domain" description="TRUD" evidence="3">
    <location>
        <begin position="153"/>
        <end position="359"/>
    </location>
</feature>
<dbReference type="Gene3D" id="3.30.2350.20">
    <property type="entry name" value="TruD, catalytic domain"/>
    <property type="match status" value="1"/>
</dbReference>
<dbReference type="AlphaFoldDB" id="A0A075HCU2"/>
<proteinExistence type="inferred from homology"/>
<accession>A0A075HCU2</accession>
<dbReference type="PROSITE" id="PS50984">
    <property type="entry name" value="TRUD"/>
    <property type="match status" value="1"/>
</dbReference>
<dbReference type="EC" id="5.4.99.27" evidence="4"/>
<dbReference type="GO" id="GO:0001522">
    <property type="term" value="P:pseudouridine synthesis"/>
    <property type="evidence" value="ECO:0007669"/>
    <property type="project" value="InterPro"/>
</dbReference>
<name>A0A075HCU2_9ARCH</name>
<dbReference type="SUPFAM" id="SSF55120">
    <property type="entry name" value="Pseudouridine synthase"/>
    <property type="match status" value="1"/>
</dbReference>
<dbReference type="EMBL" id="KF900998">
    <property type="protein sequence ID" value="AIF14331.1"/>
    <property type="molecule type" value="Genomic_DNA"/>
</dbReference>
<dbReference type="InterPro" id="IPR001656">
    <property type="entry name" value="PsdUridine_synth_TruD"/>
</dbReference>
<evidence type="ECO:0000259" key="3">
    <source>
        <dbReference type="PROSITE" id="PS50984"/>
    </source>
</evidence>
<dbReference type="GO" id="GO:0003723">
    <property type="term" value="F:RNA binding"/>
    <property type="evidence" value="ECO:0007669"/>
    <property type="project" value="InterPro"/>
</dbReference>
<comment type="similarity">
    <text evidence="1">Belongs to the pseudouridine synthase TruD family.</text>
</comment>
<dbReference type="PANTHER" id="PTHR13326">
    <property type="entry name" value="TRNA PSEUDOURIDINE SYNTHASE D"/>
    <property type="match status" value="1"/>
</dbReference>
<sequence>MIPKIDSDIGILTYTTDFPGCGGIVKKQNEDFIVSEIITEKTSSKICLESGFAVYKLQKNGIDTTHALNEILKKHGIRLKSLGLKDASAITEQFVFTTYKTNQHFEINESKYNLKKVGFTDKVLSKKEMIGNHFWIKIDGASDELTEFNEFDKILNFYGYQRFGSRRPVTHLIGRALIQKDFAGAIDLLLSFTSEYDRAENTKLRELMADKSRFPEALKILPKGMDLEKIALKEMIKHDDPVKTLRALPLSIRRFFVQSYQSYIFNQTLSMSLDAGEEMFFPHTDDVCYNKHGDLGKFENDSSQRLSIPFVGYSYYKKTRFHYYIEKILRNEGITHRDFFSKEMQEISSEGGFRNSSIKCDDYKAKDNVVSFSLSRGSFATIVLREIIKPENPLTSGF</sequence>
<dbReference type="Pfam" id="PF01142">
    <property type="entry name" value="TruD"/>
    <property type="match status" value="1"/>
</dbReference>
<dbReference type="Gene3D" id="3.30.70.3160">
    <property type="match status" value="1"/>
</dbReference>
<evidence type="ECO:0000256" key="1">
    <source>
        <dbReference type="ARBA" id="ARBA00007953"/>
    </source>
</evidence>
<keyword evidence="2 4" id="KW-0413">Isomerase</keyword>
<dbReference type="InterPro" id="IPR020103">
    <property type="entry name" value="PsdUridine_synth_cat_dom_sf"/>
</dbReference>